<evidence type="ECO:0000313" key="3">
    <source>
        <dbReference type="Proteomes" id="UP001443914"/>
    </source>
</evidence>
<gene>
    <name evidence="2" type="ORF">RND81_09G129700</name>
</gene>
<name>A0AAW1ILU6_SAPOF</name>
<protein>
    <submittedName>
        <fullName evidence="2">Uncharacterized protein</fullName>
    </submittedName>
</protein>
<reference evidence="2" key="1">
    <citation type="submission" date="2024-03" db="EMBL/GenBank/DDBJ databases">
        <title>WGS assembly of Saponaria officinalis var. Norfolk2.</title>
        <authorList>
            <person name="Jenkins J."/>
            <person name="Shu S."/>
            <person name="Grimwood J."/>
            <person name="Barry K."/>
            <person name="Goodstein D."/>
            <person name="Schmutz J."/>
            <person name="Leebens-Mack J."/>
            <person name="Osbourn A."/>
        </authorList>
    </citation>
    <scope>NUCLEOTIDE SEQUENCE [LARGE SCALE GENOMIC DNA]</scope>
    <source>
        <strain evidence="2">JIC</strain>
    </source>
</reference>
<feature type="region of interest" description="Disordered" evidence="1">
    <location>
        <begin position="88"/>
        <end position="111"/>
    </location>
</feature>
<proteinExistence type="predicted"/>
<evidence type="ECO:0000256" key="1">
    <source>
        <dbReference type="SAM" id="MobiDB-lite"/>
    </source>
</evidence>
<comment type="caution">
    <text evidence="2">The sequence shown here is derived from an EMBL/GenBank/DDBJ whole genome shotgun (WGS) entry which is preliminary data.</text>
</comment>
<dbReference type="AlphaFoldDB" id="A0AAW1ILU6"/>
<sequence length="111" mass="12680">MRLQTPEDVAIAISRKVQDGESSKSYKEALKAEPQYPRLVKSMKHIRKGMCYGCTDLLHFELVRLQAIPNYPSWVPAHQRRFTRFTKRTREAKATGISRGPKGAQGFGSMR</sequence>
<evidence type="ECO:0000313" key="2">
    <source>
        <dbReference type="EMBL" id="KAK9690468.1"/>
    </source>
</evidence>
<keyword evidence="3" id="KW-1185">Reference proteome</keyword>
<accession>A0AAW1ILU6</accession>
<dbReference type="Proteomes" id="UP001443914">
    <property type="component" value="Unassembled WGS sequence"/>
</dbReference>
<organism evidence="2 3">
    <name type="scientific">Saponaria officinalis</name>
    <name type="common">Common soapwort</name>
    <name type="synonym">Lychnis saponaria</name>
    <dbReference type="NCBI Taxonomy" id="3572"/>
    <lineage>
        <taxon>Eukaryota</taxon>
        <taxon>Viridiplantae</taxon>
        <taxon>Streptophyta</taxon>
        <taxon>Embryophyta</taxon>
        <taxon>Tracheophyta</taxon>
        <taxon>Spermatophyta</taxon>
        <taxon>Magnoliopsida</taxon>
        <taxon>eudicotyledons</taxon>
        <taxon>Gunneridae</taxon>
        <taxon>Pentapetalae</taxon>
        <taxon>Caryophyllales</taxon>
        <taxon>Caryophyllaceae</taxon>
        <taxon>Caryophylleae</taxon>
        <taxon>Saponaria</taxon>
    </lineage>
</organism>
<dbReference type="EMBL" id="JBDFQZ010000009">
    <property type="protein sequence ID" value="KAK9690468.1"/>
    <property type="molecule type" value="Genomic_DNA"/>
</dbReference>